<keyword evidence="2" id="KW-1185">Reference proteome</keyword>
<dbReference type="Proteomes" id="UP001060085">
    <property type="component" value="Linkage Group LG03"/>
</dbReference>
<reference evidence="2" key="1">
    <citation type="journal article" date="2023" name="Nat. Plants">
        <title>Single-cell RNA sequencing provides a high-resolution roadmap for understanding the multicellular compartmentation of specialized metabolism.</title>
        <authorList>
            <person name="Sun S."/>
            <person name="Shen X."/>
            <person name="Li Y."/>
            <person name="Li Y."/>
            <person name="Wang S."/>
            <person name="Li R."/>
            <person name="Zhang H."/>
            <person name="Shen G."/>
            <person name="Guo B."/>
            <person name="Wei J."/>
            <person name="Xu J."/>
            <person name="St-Pierre B."/>
            <person name="Chen S."/>
            <person name="Sun C."/>
        </authorList>
    </citation>
    <scope>NUCLEOTIDE SEQUENCE [LARGE SCALE GENOMIC DNA]</scope>
</reference>
<comment type="caution">
    <text evidence="1">The sequence shown here is derived from an EMBL/GenBank/DDBJ whole genome shotgun (WGS) entry which is preliminary data.</text>
</comment>
<gene>
    <name evidence="1" type="ORF">M9H77_12884</name>
</gene>
<accession>A0ACC0BIP0</accession>
<proteinExistence type="predicted"/>
<sequence length="281" mass="32834">MVALSGVQTLADIIPSVKLFSYLNPLRPKAKKLFKRLDSVLEDIINEQENKLLSAKDGDNHRQEEKNNMLGVLLRLAKEWQGLKKPFVGGIFSSSITIEWAMFELMKNPEMIEKEKQEVRQVLKGKKRICQTDVENMSYIKLVLKETLRFYPPAPLLFPRKSREQCETDRCAIPTKTMVLINNWVLGRDPEYWDNLVDYKRNHFKLIPFDVGRRVCPGISFVLTNMELSFAALLFHFHWKLPQGMDPKDLDMIERYHSSCTMKNSLVLIPKIYIPNRDKNY</sequence>
<evidence type="ECO:0000313" key="2">
    <source>
        <dbReference type="Proteomes" id="UP001060085"/>
    </source>
</evidence>
<organism evidence="1 2">
    <name type="scientific">Catharanthus roseus</name>
    <name type="common">Madagascar periwinkle</name>
    <name type="synonym">Vinca rosea</name>
    <dbReference type="NCBI Taxonomy" id="4058"/>
    <lineage>
        <taxon>Eukaryota</taxon>
        <taxon>Viridiplantae</taxon>
        <taxon>Streptophyta</taxon>
        <taxon>Embryophyta</taxon>
        <taxon>Tracheophyta</taxon>
        <taxon>Spermatophyta</taxon>
        <taxon>Magnoliopsida</taxon>
        <taxon>eudicotyledons</taxon>
        <taxon>Gunneridae</taxon>
        <taxon>Pentapetalae</taxon>
        <taxon>asterids</taxon>
        <taxon>lamiids</taxon>
        <taxon>Gentianales</taxon>
        <taxon>Apocynaceae</taxon>
        <taxon>Rauvolfioideae</taxon>
        <taxon>Vinceae</taxon>
        <taxon>Catharanthinae</taxon>
        <taxon>Catharanthus</taxon>
    </lineage>
</organism>
<protein>
    <submittedName>
        <fullName evidence="1">Uncharacterized protein</fullName>
    </submittedName>
</protein>
<name>A0ACC0BIP0_CATRO</name>
<evidence type="ECO:0000313" key="1">
    <source>
        <dbReference type="EMBL" id="KAI5672520.1"/>
    </source>
</evidence>
<dbReference type="EMBL" id="CM044703">
    <property type="protein sequence ID" value="KAI5672520.1"/>
    <property type="molecule type" value="Genomic_DNA"/>
</dbReference>